<organism evidence="4 5">
    <name type="scientific">Bdellovibrio svalbardensis</name>
    <dbReference type="NCBI Taxonomy" id="2972972"/>
    <lineage>
        <taxon>Bacteria</taxon>
        <taxon>Pseudomonadati</taxon>
        <taxon>Bdellovibrionota</taxon>
        <taxon>Bdellovibrionia</taxon>
        <taxon>Bdellovibrionales</taxon>
        <taxon>Pseudobdellovibrionaceae</taxon>
        <taxon>Bdellovibrio</taxon>
    </lineage>
</organism>
<evidence type="ECO:0000313" key="5">
    <source>
        <dbReference type="Proteomes" id="UP001152321"/>
    </source>
</evidence>
<dbReference type="Gene3D" id="3.30.530.20">
    <property type="match status" value="1"/>
</dbReference>
<dbReference type="Pfam" id="PF08327">
    <property type="entry name" value="AHSA1"/>
    <property type="match status" value="1"/>
</dbReference>
<keyword evidence="5" id="KW-1185">Reference proteome</keyword>
<name>A0ABT6DI74_9BACT</name>
<evidence type="ECO:0000256" key="1">
    <source>
        <dbReference type="ARBA" id="ARBA00006817"/>
    </source>
</evidence>
<dbReference type="RefSeq" id="WP_277577972.1">
    <property type="nucleotide sequence ID" value="NZ_JANRMI010000002.1"/>
</dbReference>
<evidence type="ECO:0000313" key="4">
    <source>
        <dbReference type="EMBL" id="MDG0816493.1"/>
    </source>
</evidence>
<accession>A0ABT6DI74</accession>
<evidence type="ECO:0000259" key="3">
    <source>
        <dbReference type="Pfam" id="PF08327"/>
    </source>
</evidence>
<evidence type="ECO:0000256" key="2">
    <source>
        <dbReference type="SAM" id="MobiDB-lite"/>
    </source>
</evidence>
<dbReference type="Proteomes" id="UP001152321">
    <property type="component" value="Unassembled WGS sequence"/>
</dbReference>
<reference evidence="4" key="1">
    <citation type="submission" date="2022-08" db="EMBL/GenBank/DDBJ databases">
        <title>Novel Bdellovibrio Species Isolated from Svalbard: Designation Bdellovibrio svalbardensis.</title>
        <authorList>
            <person name="Mitchell R.J."/>
            <person name="Choi S.Y."/>
        </authorList>
    </citation>
    <scope>NUCLEOTIDE SEQUENCE</scope>
    <source>
        <strain evidence="4">PAP01</strain>
    </source>
</reference>
<dbReference type="EMBL" id="JANRMI010000002">
    <property type="protein sequence ID" value="MDG0816493.1"/>
    <property type="molecule type" value="Genomic_DNA"/>
</dbReference>
<gene>
    <name evidence="4" type="ORF">NWE73_08970</name>
</gene>
<feature type="region of interest" description="Disordered" evidence="2">
    <location>
        <begin position="1"/>
        <end position="22"/>
    </location>
</feature>
<proteinExistence type="inferred from homology"/>
<sequence>MQTSTEKSTHSTVHKNSTSQSPLIEMEHSFNVPVDQLFKAFKTSDALKAWWWPKGLYADRVDIDFRKGGKYFINMKGSNQGGGDGMTGLFEEIIENERIVLTDQFADKNGRAISAQEAQMPGDWPELGYITFEFDSVDEKKSRILFTQEGIPAEMKKDCIQGWTEMFDKLEAYLGSRNVTNT</sequence>
<feature type="domain" description="Activator of Hsp90 ATPase homologue 1/2-like C-terminal" evidence="3">
    <location>
        <begin position="31"/>
        <end position="175"/>
    </location>
</feature>
<comment type="similarity">
    <text evidence="1">Belongs to the AHA1 family.</text>
</comment>
<dbReference type="SUPFAM" id="SSF55961">
    <property type="entry name" value="Bet v1-like"/>
    <property type="match status" value="1"/>
</dbReference>
<dbReference type="CDD" id="cd07814">
    <property type="entry name" value="SRPBCC_CalC_Aha1-like"/>
    <property type="match status" value="1"/>
</dbReference>
<comment type="caution">
    <text evidence="4">The sequence shown here is derived from an EMBL/GenBank/DDBJ whole genome shotgun (WGS) entry which is preliminary data.</text>
</comment>
<dbReference type="InterPro" id="IPR023393">
    <property type="entry name" value="START-like_dom_sf"/>
</dbReference>
<dbReference type="InterPro" id="IPR013538">
    <property type="entry name" value="ASHA1/2-like_C"/>
</dbReference>
<protein>
    <submittedName>
        <fullName evidence="4">SRPBCC domain-containing protein</fullName>
    </submittedName>
</protein>